<protein>
    <submittedName>
        <fullName evidence="1">Uncharacterized protein</fullName>
    </submittedName>
</protein>
<evidence type="ECO:0000313" key="1">
    <source>
        <dbReference type="EMBL" id="KAI5665792.1"/>
    </source>
</evidence>
<keyword evidence="2" id="KW-1185">Reference proteome</keyword>
<dbReference type="Proteomes" id="UP001060085">
    <property type="component" value="Linkage Group LG04"/>
</dbReference>
<evidence type="ECO:0000313" key="2">
    <source>
        <dbReference type="Proteomes" id="UP001060085"/>
    </source>
</evidence>
<organism evidence="1 2">
    <name type="scientific">Catharanthus roseus</name>
    <name type="common">Madagascar periwinkle</name>
    <name type="synonym">Vinca rosea</name>
    <dbReference type="NCBI Taxonomy" id="4058"/>
    <lineage>
        <taxon>Eukaryota</taxon>
        <taxon>Viridiplantae</taxon>
        <taxon>Streptophyta</taxon>
        <taxon>Embryophyta</taxon>
        <taxon>Tracheophyta</taxon>
        <taxon>Spermatophyta</taxon>
        <taxon>Magnoliopsida</taxon>
        <taxon>eudicotyledons</taxon>
        <taxon>Gunneridae</taxon>
        <taxon>Pentapetalae</taxon>
        <taxon>asterids</taxon>
        <taxon>lamiids</taxon>
        <taxon>Gentianales</taxon>
        <taxon>Apocynaceae</taxon>
        <taxon>Rauvolfioideae</taxon>
        <taxon>Vinceae</taxon>
        <taxon>Catharanthinae</taxon>
        <taxon>Catharanthus</taxon>
    </lineage>
</organism>
<name>A0ACC0B0G7_CATRO</name>
<comment type="caution">
    <text evidence="1">The sequence shown here is derived from an EMBL/GenBank/DDBJ whole genome shotgun (WGS) entry which is preliminary data.</text>
</comment>
<gene>
    <name evidence="1" type="ORF">M9H77_15645</name>
</gene>
<reference evidence="2" key="1">
    <citation type="journal article" date="2023" name="Nat. Plants">
        <title>Single-cell RNA sequencing provides a high-resolution roadmap for understanding the multicellular compartmentation of specialized metabolism.</title>
        <authorList>
            <person name="Sun S."/>
            <person name="Shen X."/>
            <person name="Li Y."/>
            <person name="Li Y."/>
            <person name="Wang S."/>
            <person name="Li R."/>
            <person name="Zhang H."/>
            <person name="Shen G."/>
            <person name="Guo B."/>
            <person name="Wei J."/>
            <person name="Xu J."/>
            <person name="St-Pierre B."/>
            <person name="Chen S."/>
            <person name="Sun C."/>
        </authorList>
    </citation>
    <scope>NUCLEOTIDE SEQUENCE [LARGE SCALE GENOMIC DNA]</scope>
</reference>
<accession>A0ACC0B0G7</accession>
<proteinExistence type="predicted"/>
<dbReference type="EMBL" id="CM044704">
    <property type="protein sequence ID" value="KAI5665792.1"/>
    <property type="molecule type" value="Genomic_DNA"/>
</dbReference>
<sequence>MVNACQNMLNWELIEDDKDQCITKFIATIQAQSVGIPDPSHFPYHFLQCYLLGASTSSPSSEHSQKRETIKDKAILLANIKNNCKRDNTFQRNCIATTNNTSGKMIPAYPVYDIPNCLDRTAAQEVASSLVSRPCFDRQLLNATTLATKD</sequence>